<evidence type="ECO:0000259" key="7">
    <source>
        <dbReference type="PROSITE" id="PS51782"/>
    </source>
</evidence>
<dbReference type="PROSITE" id="PS51782">
    <property type="entry name" value="LYSM"/>
    <property type="match status" value="2"/>
</dbReference>
<dbReference type="Proteomes" id="UP000824596">
    <property type="component" value="Unassembled WGS sequence"/>
</dbReference>
<dbReference type="InterPro" id="IPR036779">
    <property type="entry name" value="LysM_dom_sf"/>
</dbReference>
<dbReference type="PANTHER" id="PTHR34997:SF2">
    <property type="entry name" value="LYSM DOMAIN-CONTAINING PROTEIN-RELATED"/>
    <property type="match status" value="1"/>
</dbReference>
<feature type="signal peptide" evidence="6">
    <location>
        <begin position="1"/>
        <end position="19"/>
    </location>
</feature>
<dbReference type="GeneID" id="68359952"/>
<dbReference type="InterPro" id="IPR052210">
    <property type="entry name" value="LysM1-like"/>
</dbReference>
<evidence type="ECO:0000313" key="8">
    <source>
        <dbReference type="EMBL" id="KAH0958129.1"/>
    </source>
</evidence>
<accession>A0A9P8SDN0</accession>
<dbReference type="SUPFAM" id="SSF54106">
    <property type="entry name" value="LysM domain"/>
    <property type="match status" value="1"/>
</dbReference>
<organism evidence="8 9">
    <name type="scientific">Hirsutella rhossiliensis</name>
    <dbReference type="NCBI Taxonomy" id="111463"/>
    <lineage>
        <taxon>Eukaryota</taxon>
        <taxon>Fungi</taxon>
        <taxon>Dikarya</taxon>
        <taxon>Ascomycota</taxon>
        <taxon>Pezizomycotina</taxon>
        <taxon>Sordariomycetes</taxon>
        <taxon>Hypocreomycetidae</taxon>
        <taxon>Hypocreales</taxon>
        <taxon>Ophiocordycipitaceae</taxon>
        <taxon>Hirsutella</taxon>
    </lineage>
</organism>
<sequence>MRCFAQLSLFFALAAPAVAVAEQHEACQDVPASFGISEDKWKRWNPSIAKSCDNFAIDRSYCVEAEAEPVTTTTASATSTTTTDSPSTTTAAKPDNGISTPTPIQPGMVDNCNKFYLVKSGNTCQSIAQGSGITLKEFMAWNPDVGATCTSLWLHAHVCVSISGYTPSPTNPGNGIETPTPIQPGMPGIVKPCDRLYQAISGDTCQGIVDKHRGLSLDNSYKWNPAVHRDCTGLLAGYYYCVSVPKAFQLETRYHAGCTGDVHNRVTVENGSDGLCIDTQCAAASTNMAVAGSCPDGQVQLSYWEKPGCSGKWFGYGYTSRGHLQE</sequence>
<dbReference type="Gene3D" id="3.10.350.10">
    <property type="entry name" value="LysM domain"/>
    <property type="match status" value="3"/>
</dbReference>
<keyword evidence="3" id="KW-0843">Virulence</keyword>
<proteinExistence type="inferred from homology"/>
<keyword evidence="1" id="KW-0147">Chitin-binding</keyword>
<feature type="compositionally biased region" description="Low complexity" evidence="5">
    <location>
        <begin position="72"/>
        <end position="92"/>
    </location>
</feature>
<feature type="domain" description="LysM" evidence="7">
    <location>
        <begin position="195"/>
        <end position="242"/>
    </location>
</feature>
<dbReference type="SMART" id="SM00257">
    <property type="entry name" value="LysM"/>
    <property type="match status" value="2"/>
</dbReference>
<gene>
    <name evidence="8" type="ORF">HRG_10824</name>
</gene>
<dbReference type="GO" id="GO:0008061">
    <property type="term" value="F:chitin binding"/>
    <property type="evidence" value="ECO:0007669"/>
    <property type="project" value="UniProtKB-KW"/>
</dbReference>
<evidence type="ECO:0000256" key="2">
    <source>
        <dbReference type="ARBA" id="ARBA00022729"/>
    </source>
</evidence>
<dbReference type="AlphaFoldDB" id="A0A9P8SDN0"/>
<evidence type="ECO:0000313" key="9">
    <source>
        <dbReference type="Proteomes" id="UP000824596"/>
    </source>
</evidence>
<dbReference type="InterPro" id="IPR018392">
    <property type="entry name" value="LysM"/>
</dbReference>
<feature type="domain" description="LysM" evidence="7">
    <location>
        <begin position="114"/>
        <end position="160"/>
    </location>
</feature>
<feature type="chain" id="PRO_5040186148" evidence="6">
    <location>
        <begin position="20"/>
        <end position="326"/>
    </location>
</feature>
<evidence type="ECO:0000256" key="1">
    <source>
        <dbReference type="ARBA" id="ARBA00022669"/>
    </source>
</evidence>
<comment type="similarity">
    <text evidence="4">Belongs to the secreted LysM effector family.</text>
</comment>
<comment type="caution">
    <text evidence="8">The sequence shown here is derived from an EMBL/GenBank/DDBJ whole genome shotgun (WGS) entry which is preliminary data.</text>
</comment>
<dbReference type="Pfam" id="PF01476">
    <property type="entry name" value="LysM"/>
    <property type="match status" value="1"/>
</dbReference>
<name>A0A9P8SDN0_9HYPO</name>
<dbReference type="PANTHER" id="PTHR34997">
    <property type="entry name" value="AM15"/>
    <property type="match status" value="1"/>
</dbReference>
<evidence type="ECO:0000256" key="6">
    <source>
        <dbReference type="SAM" id="SignalP"/>
    </source>
</evidence>
<evidence type="ECO:0000256" key="5">
    <source>
        <dbReference type="SAM" id="MobiDB-lite"/>
    </source>
</evidence>
<dbReference type="CDD" id="cd00118">
    <property type="entry name" value="LysM"/>
    <property type="match status" value="1"/>
</dbReference>
<dbReference type="EMBL" id="JAIZPD010000017">
    <property type="protein sequence ID" value="KAH0958129.1"/>
    <property type="molecule type" value="Genomic_DNA"/>
</dbReference>
<keyword evidence="2 6" id="KW-0732">Signal</keyword>
<dbReference type="OrthoDB" id="5985073at2759"/>
<dbReference type="RefSeq" id="XP_044715643.1">
    <property type="nucleotide sequence ID" value="XM_044869294.1"/>
</dbReference>
<keyword evidence="9" id="KW-1185">Reference proteome</keyword>
<evidence type="ECO:0000256" key="4">
    <source>
        <dbReference type="ARBA" id="ARBA00044955"/>
    </source>
</evidence>
<evidence type="ECO:0000256" key="3">
    <source>
        <dbReference type="ARBA" id="ARBA00023026"/>
    </source>
</evidence>
<feature type="region of interest" description="Disordered" evidence="5">
    <location>
        <begin position="72"/>
        <end position="105"/>
    </location>
</feature>
<protein>
    <submittedName>
        <fullName evidence="8">LysM domain-containing protein</fullName>
    </submittedName>
</protein>
<reference evidence="8" key="1">
    <citation type="submission" date="2021-09" db="EMBL/GenBank/DDBJ databases">
        <title>A high-quality genome of the endoparasitic fungus Hirsutella rhossiliensis with a comparison of Hirsutella genomes reveals transposable elements contributing to genome size variation.</title>
        <authorList>
            <person name="Lin R."/>
            <person name="Jiao Y."/>
            <person name="Sun X."/>
            <person name="Ling J."/>
            <person name="Xie B."/>
            <person name="Cheng X."/>
        </authorList>
    </citation>
    <scope>NUCLEOTIDE SEQUENCE</scope>
    <source>
        <strain evidence="8">HR02</strain>
    </source>
</reference>